<dbReference type="EMBL" id="FUYH01000004">
    <property type="protein sequence ID" value="SKA81514.1"/>
    <property type="molecule type" value="Genomic_DNA"/>
</dbReference>
<evidence type="ECO:0000313" key="7">
    <source>
        <dbReference type="Proteomes" id="UP000190105"/>
    </source>
</evidence>
<evidence type="ECO:0000256" key="2">
    <source>
        <dbReference type="PIRSR" id="PIRSR610972-1"/>
    </source>
</evidence>
<dbReference type="GO" id="GO:0050308">
    <property type="term" value="F:sugar-phosphatase activity"/>
    <property type="evidence" value="ECO:0007669"/>
    <property type="project" value="TreeGrafter"/>
</dbReference>
<feature type="binding site" evidence="3">
    <location>
        <position position="52"/>
    </location>
    <ligand>
        <name>substrate</name>
    </ligand>
</feature>
<feature type="binding site" evidence="4">
    <location>
        <position position="169"/>
    </location>
    <ligand>
        <name>Mg(2+)</name>
        <dbReference type="ChEBI" id="CHEBI:18420"/>
    </ligand>
</feature>
<feature type="binding site" evidence="3">
    <location>
        <begin position="9"/>
        <end position="11"/>
    </location>
    <ligand>
        <name>substrate</name>
    </ligand>
</feature>
<evidence type="ECO:0000256" key="5">
    <source>
        <dbReference type="PIRSR" id="PIRSR610972-4"/>
    </source>
</evidence>
<feature type="binding site" evidence="4">
    <location>
        <position position="11"/>
    </location>
    <ligand>
        <name>Mg(2+)</name>
        <dbReference type="ChEBI" id="CHEBI:18420"/>
    </ligand>
</feature>
<keyword evidence="4" id="KW-0479">Metal-binding</keyword>
<dbReference type="InterPro" id="IPR006439">
    <property type="entry name" value="HAD-SF_hydro_IA"/>
</dbReference>
<keyword evidence="7" id="KW-1185">Reference proteome</keyword>
<dbReference type="SFLD" id="SFLDG01135">
    <property type="entry name" value="C1.5.6:_HAD__Beta-PGM__Phospha"/>
    <property type="match status" value="1"/>
</dbReference>
<dbReference type="InterPro" id="IPR051806">
    <property type="entry name" value="HAD-like_SPP"/>
</dbReference>
<feature type="active site" description="Nucleophile" evidence="2">
    <location>
        <position position="9"/>
    </location>
</feature>
<gene>
    <name evidence="6" type="ORF">SAMN05443428_10472</name>
</gene>
<feature type="active site" description="Proton donor/acceptor" evidence="2">
    <location>
        <position position="11"/>
    </location>
</feature>
<dbReference type="NCBIfam" id="TIGR01990">
    <property type="entry name" value="bPGM"/>
    <property type="match status" value="1"/>
</dbReference>
<dbReference type="SFLD" id="SFLDS00003">
    <property type="entry name" value="Haloacid_Dehalogenase"/>
    <property type="match status" value="1"/>
</dbReference>
<dbReference type="SFLD" id="SFLDG01129">
    <property type="entry name" value="C1.5:_HAD__Beta-PGM__Phosphata"/>
    <property type="match status" value="1"/>
</dbReference>
<feature type="site" description="Important for catalytic activity and assists the phosphoryl transfer reaction to Asp8 by balancing charge and orienting the reacting groups" evidence="5">
    <location>
        <position position="114"/>
    </location>
</feature>
<comment type="cofactor">
    <cofactor evidence="4">
        <name>Mg(2+)</name>
        <dbReference type="ChEBI" id="CHEBI:18420"/>
    </cofactor>
    <text evidence="4">Binds 2 magnesium ions per subunit.</text>
</comment>
<sequence length="214" mass="23768">MSVKGCIFDLDGVIVDTAKYHYLAWKRLAEELGFEFTIKDNERLKGVSRMKSLEILLEVGGLKFDDETKIKLAEKKNNWYVEYISKIDKSEILTGVEKFLISLRENGIKTALGSASKNAMIILNNLGIEKYFDAIIDGNKVKKAKPDPEVFLLAAKELNIDPKECVVFEDAEAGIEAAKNAGMYAIGVGSSDKLHDADKVILGFDAVNIDIINF</sequence>
<feature type="site" description="Important for catalytic activity and assists the phosphoryl transfer reaction to Asp8 by balancing charge and orienting the reacting groups" evidence="5">
    <location>
        <position position="145"/>
    </location>
</feature>
<dbReference type="AlphaFoldDB" id="A0A1T4WW33"/>
<feature type="binding site" evidence="4">
    <location>
        <position position="9"/>
    </location>
    <ligand>
        <name>Mg(2+)</name>
        <dbReference type="ChEBI" id="CHEBI:18420"/>
    </ligand>
</feature>
<dbReference type="Proteomes" id="UP000190105">
    <property type="component" value="Unassembled WGS sequence"/>
</dbReference>
<dbReference type="InterPro" id="IPR010972">
    <property type="entry name" value="Beta-PGM"/>
</dbReference>
<keyword evidence="4" id="KW-0460">Magnesium</keyword>
<dbReference type="GO" id="GO:0008801">
    <property type="term" value="F:beta-phosphoglucomutase activity"/>
    <property type="evidence" value="ECO:0007669"/>
    <property type="project" value="InterPro"/>
</dbReference>
<dbReference type="InterPro" id="IPR010976">
    <property type="entry name" value="B-phosphoglucomutase_hydrolase"/>
</dbReference>
<evidence type="ECO:0000313" key="6">
    <source>
        <dbReference type="EMBL" id="SKA81514.1"/>
    </source>
</evidence>
<dbReference type="Gene3D" id="1.10.150.240">
    <property type="entry name" value="Putative phosphatase, domain 2"/>
    <property type="match status" value="1"/>
</dbReference>
<dbReference type="Gene3D" id="3.40.50.1000">
    <property type="entry name" value="HAD superfamily/HAD-like"/>
    <property type="match status" value="1"/>
</dbReference>
<feature type="binding site" evidence="3">
    <location>
        <begin position="114"/>
        <end position="118"/>
    </location>
    <ligand>
        <name>substrate</name>
    </ligand>
</feature>
<dbReference type="SFLD" id="SFLDF00046">
    <property type="entry name" value="beta-phosphoglucomutase"/>
    <property type="match status" value="1"/>
</dbReference>
<evidence type="ECO:0000256" key="3">
    <source>
        <dbReference type="PIRSR" id="PIRSR610972-2"/>
    </source>
</evidence>
<comment type="similarity">
    <text evidence="1">Belongs to the HAD-like hydrolase superfamily. CbbY/CbbZ/Gph/YieH family.</text>
</comment>
<dbReference type="GO" id="GO:0005975">
    <property type="term" value="P:carbohydrate metabolic process"/>
    <property type="evidence" value="ECO:0007669"/>
    <property type="project" value="InterPro"/>
</dbReference>
<evidence type="ECO:0000256" key="1">
    <source>
        <dbReference type="ARBA" id="ARBA00006171"/>
    </source>
</evidence>
<name>A0A1T4WW33_9CLOT</name>
<reference evidence="7" key="1">
    <citation type="submission" date="2017-02" db="EMBL/GenBank/DDBJ databases">
        <authorList>
            <person name="Varghese N."/>
            <person name="Submissions S."/>
        </authorList>
    </citation>
    <scope>NUCLEOTIDE SEQUENCE [LARGE SCALE GENOMIC DNA]</scope>
    <source>
        <strain evidence="7">USBA 833</strain>
    </source>
</reference>
<feature type="binding site" evidence="3">
    <location>
        <position position="145"/>
    </location>
    <ligand>
        <name>substrate</name>
    </ligand>
</feature>
<dbReference type="InterPro" id="IPR036412">
    <property type="entry name" value="HAD-like_sf"/>
</dbReference>
<evidence type="ECO:0000256" key="4">
    <source>
        <dbReference type="PIRSR" id="PIRSR610972-3"/>
    </source>
</evidence>
<dbReference type="PANTHER" id="PTHR43481:SF4">
    <property type="entry name" value="GLYCEROL-1-PHOSPHATE PHOSPHOHYDROLASE 1-RELATED"/>
    <property type="match status" value="1"/>
</dbReference>
<accession>A0A1T4WW33</accession>
<proteinExistence type="inferred from homology"/>
<dbReference type="Pfam" id="PF00702">
    <property type="entry name" value="Hydrolase"/>
    <property type="match status" value="1"/>
</dbReference>
<dbReference type="PANTHER" id="PTHR43481">
    <property type="entry name" value="FRUCTOSE-1-PHOSPHATE PHOSPHATASE"/>
    <property type="match status" value="1"/>
</dbReference>
<dbReference type="InterPro" id="IPR023214">
    <property type="entry name" value="HAD_sf"/>
</dbReference>
<feature type="binding site" evidence="3">
    <location>
        <begin position="44"/>
        <end position="49"/>
    </location>
    <ligand>
        <name>substrate</name>
    </ligand>
</feature>
<dbReference type="GO" id="GO:0000287">
    <property type="term" value="F:magnesium ion binding"/>
    <property type="evidence" value="ECO:0007669"/>
    <property type="project" value="InterPro"/>
</dbReference>
<protein>
    <submittedName>
        <fullName evidence="6">Beta-phosphoglucomutase</fullName>
    </submittedName>
</protein>
<dbReference type="NCBIfam" id="TIGR02009">
    <property type="entry name" value="PGMB-YQAB-SF"/>
    <property type="match status" value="1"/>
</dbReference>
<dbReference type="InterPro" id="IPR023198">
    <property type="entry name" value="PGP-like_dom2"/>
</dbReference>
<dbReference type="STRING" id="1147123.SAMN05443428_10472"/>
<dbReference type="RefSeq" id="WP_207651444.1">
    <property type="nucleotide sequence ID" value="NZ_FUYH01000004.1"/>
</dbReference>
<dbReference type="NCBIfam" id="TIGR01509">
    <property type="entry name" value="HAD-SF-IA-v3"/>
    <property type="match status" value="1"/>
</dbReference>
<feature type="binding site" evidence="4">
    <location>
        <position position="170"/>
    </location>
    <ligand>
        <name>Mg(2+)</name>
        <dbReference type="ChEBI" id="CHEBI:18420"/>
    </ligand>
</feature>
<organism evidence="6 7">
    <name type="scientific">Caloramator quimbayensis</name>
    <dbReference type="NCBI Taxonomy" id="1147123"/>
    <lineage>
        <taxon>Bacteria</taxon>
        <taxon>Bacillati</taxon>
        <taxon>Bacillota</taxon>
        <taxon>Clostridia</taxon>
        <taxon>Eubacteriales</taxon>
        <taxon>Clostridiaceae</taxon>
        <taxon>Caloramator</taxon>
    </lineage>
</organism>
<feature type="binding site" evidence="3">
    <location>
        <position position="76"/>
    </location>
    <ligand>
        <name>substrate</name>
    </ligand>
</feature>
<dbReference type="CDD" id="cd02598">
    <property type="entry name" value="HAD_BPGM"/>
    <property type="match status" value="1"/>
</dbReference>
<dbReference type="SUPFAM" id="SSF56784">
    <property type="entry name" value="HAD-like"/>
    <property type="match status" value="1"/>
</dbReference>
<feature type="binding site" evidence="3">
    <location>
        <position position="25"/>
    </location>
    <ligand>
        <name>substrate</name>
    </ligand>
</feature>